<gene>
    <name evidence="2" type="ORF">CA54_16730</name>
</gene>
<accession>A0A5C6BMB6</accession>
<dbReference type="RefSeq" id="WP_146370263.1">
    <property type="nucleotide sequence ID" value="NZ_SJPP01000001.1"/>
</dbReference>
<evidence type="ECO:0008006" key="4">
    <source>
        <dbReference type="Google" id="ProtNLM"/>
    </source>
</evidence>
<comment type="caution">
    <text evidence="2">The sequence shown here is derived from an EMBL/GenBank/DDBJ whole genome shotgun (WGS) entry which is preliminary data.</text>
</comment>
<dbReference type="AlphaFoldDB" id="A0A5C6BMB6"/>
<keyword evidence="1" id="KW-0812">Transmembrane</keyword>
<dbReference type="Gene3D" id="3.90.70.10">
    <property type="entry name" value="Cysteine proteinases"/>
    <property type="match status" value="1"/>
</dbReference>
<dbReference type="OrthoDB" id="241975at2"/>
<keyword evidence="3" id="KW-1185">Reference proteome</keyword>
<evidence type="ECO:0000313" key="2">
    <source>
        <dbReference type="EMBL" id="TWU12847.1"/>
    </source>
</evidence>
<name>A0A5C6BMB6_9PLAN</name>
<dbReference type="SUPFAM" id="SSF54001">
    <property type="entry name" value="Cysteine proteinases"/>
    <property type="match status" value="1"/>
</dbReference>
<dbReference type="Proteomes" id="UP000320735">
    <property type="component" value="Unassembled WGS sequence"/>
</dbReference>
<organism evidence="2 3">
    <name type="scientific">Symmachiella macrocystis</name>
    <dbReference type="NCBI Taxonomy" id="2527985"/>
    <lineage>
        <taxon>Bacteria</taxon>
        <taxon>Pseudomonadati</taxon>
        <taxon>Planctomycetota</taxon>
        <taxon>Planctomycetia</taxon>
        <taxon>Planctomycetales</taxon>
        <taxon>Planctomycetaceae</taxon>
        <taxon>Symmachiella</taxon>
    </lineage>
</organism>
<evidence type="ECO:0000256" key="1">
    <source>
        <dbReference type="SAM" id="Phobius"/>
    </source>
</evidence>
<keyword evidence="1" id="KW-1133">Transmembrane helix</keyword>
<proteinExistence type="predicted"/>
<protein>
    <recommendedName>
        <fullName evidence="4">Papain family cysteine protease</fullName>
    </recommendedName>
</protein>
<feature type="transmembrane region" description="Helical" evidence="1">
    <location>
        <begin position="12"/>
        <end position="33"/>
    </location>
</feature>
<sequence precursor="true">MDDCKKRRRFTWPWRVAIVAAVVMSGFGLAFSLQGPGVTPEAERYGWAGPEAVAEAAGIVKGMPEFMIAGADGDNETSDVRLWKFSKAVNGGEHFPNVPQQVGDCVSWGAANAVNYLQAVQLARGPPAEFHPAYPPYIYGVSRVLVGNGRLGNSDGSVGAWAAEGLRKYGVLRSDFEGVPGYSGSVARKWGRRPGPPDEFVREGQRFPVETVAAVHSADDVRDSVCNGYPVTIASNWGGRHDRGLSNKHGRIVFKRSGSWNHQMCIVGYDGSGSEPLFYVLNSWGPSIHPAPIDGEPPGGFWIRAGDVDYITRQGDSFAFSGFRGFPARELDFHIVGADR</sequence>
<evidence type="ECO:0000313" key="3">
    <source>
        <dbReference type="Proteomes" id="UP000320735"/>
    </source>
</evidence>
<dbReference type="InterPro" id="IPR038765">
    <property type="entry name" value="Papain-like_cys_pep_sf"/>
</dbReference>
<dbReference type="EMBL" id="SJPP01000001">
    <property type="protein sequence ID" value="TWU12847.1"/>
    <property type="molecule type" value="Genomic_DNA"/>
</dbReference>
<reference evidence="2 3" key="1">
    <citation type="submission" date="2019-02" db="EMBL/GenBank/DDBJ databases">
        <title>Deep-cultivation of Planctomycetes and their phenomic and genomic characterization uncovers novel biology.</title>
        <authorList>
            <person name="Wiegand S."/>
            <person name="Jogler M."/>
            <person name="Boedeker C."/>
            <person name="Pinto D."/>
            <person name="Vollmers J."/>
            <person name="Rivas-Marin E."/>
            <person name="Kohn T."/>
            <person name="Peeters S.H."/>
            <person name="Heuer A."/>
            <person name="Rast P."/>
            <person name="Oberbeckmann S."/>
            <person name="Bunk B."/>
            <person name="Jeske O."/>
            <person name="Meyerdierks A."/>
            <person name="Storesund J.E."/>
            <person name="Kallscheuer N."/>
            <person name="Luecker S."/>
            <person name="Lage O.M."/>
            <person name="Pohl T."/>
            <person name="Merkel B.J."/>
            <person name="Hornburger P."/>
            <person name="Mueller R.-W."/>
            <person name="Bruemmer F."/>
            <person name="Labrenz M."/>
            <person name="Spormann A.M."/>
            <person name="Op Den Camp H."/>
            <person name="Overmann J."/>
            <person name="Amann R."/>
            <person name="Jetten M.S.M."/>
            <person name="Mascher T."/>
            <person name="Medema M.H."/>
            <person name="Devos D.P."/>
            <person name="Kaster A.-K."/>
            <person name="Ovreas L."/>
            <person name="Rohde M."/>
            <person name="Galperin M.Y."/>
            <person name="Jogler C."/>
        </authorList>
    </citation>
    <scope>NUCLEOTIDE SEQUENCE [LARGE SCALE GENOMIC DNA]</scope>
    <source>
        <strain evidence="2 3">CA54</strain>
    </source>
</reference>
<keyword evidence="1" id="KW-0472">Membrane</keyword>